<proteinExistence type="predicted"/>
<dbReference type="EMBL" id="CAJDYZ010006032">
    <property type="protein sequence ID" value="CAD1473004.1"/>
    <property type="molecule type" value="Genomic_DNA"/>
</dbReference>
<dbReference type="Proteomes" id="UP000752696">
    <property type="component" value="Unassembled WGS sequence"/>
</dbReference>
<dbReference type="AlphaFoldDB" id="A0A6V7H4D5"/>
<keyword evidence="2" id="KW-1185">Reference proteome</keyword>
<accession>A0A6V7H4D5</accession>
<sequence>MTLGAQIETSAENGSMKIPLLNGSERRTSTGLYTTANDRSRYVMIRSGYHVLSVLMYTFNDAALAKSRALGVMYIESEADCSDCTKEINLKHVISFFLDDETMLPAL</sequence>
<protein>
    <submittedName>
        <fullName evidence="1">Uncharacterized protein</fullName>
    </submittedName>
</protein>
<organism evidence="1 2">
    <name type="scientific">Heterotrigona itama</name>
    <dbReference type="NCBI Taxonomy" id="395501"/>
    <lineage>
        <taxon>Eukaryota</taxon>
        <taxon>Metazoa</taxon>
        <taxon>Ecdysozoa</taxon>
        <taxon>Arthropoda</taxon>
        <taxon>Hexapoda</taxon>
        <taxon>Insecta</taxon>
        <taxon>Pterygota</taxon>
        <taxon>Neoptera</taxon>
        <taxon>Endopterygota</taxon>
        <taxon>Hymenoptera</taxon>
        <taxon>Apocrita</taxon>
        <taxon>Aculeata</taxon>
        <taxon>Apoidea</taxon>
        <taxon>Anthophila</taxon>
        <taxon>Apidae</taxon>
        <taxon>Heterotrigona</taxon>
    </lineage>
</organism>
<feature type="non-terminal residue" evidence="1">
    <location>
        <position position="1"/>
    </location>
</feature>
<dbReference type="OrthoDB" id="1414216at2759"/>
<gene>
    <name evidence="1" type="ORF">MHI_LOCUS348558</name>
</gene>
<name>A0A6V7H4D5_9HYME</name>
<comment type="caution">
    <text evidence="1">The sequence shown here is derived from an EMBL/GenBank/DDBJ whole genome shotgun (WGS) entry which is preliminary data.</text>
</comment>
<evidence type="ECO:0000313" key="1">
    <source>
        <dbReference type="EMBL" id="CAD1473004.1"/>
    </source>
</evidence>
<evidence type="ECO:0000313" key="2">
    <source>
        <dbReference type="Proteomes" id="UP000752696"/>
    </source>
</evidence>
<reference evidence="1" key="1">
    <citation type="submission" date="2020-07" db="EMBL/GenBank/DDBJ databases">
        <authorList>
            <person name="Nazaruddin N."/>
        </authorList>
    </citation>
    <scope>NUCLEOTIDE SEQUENCE</scope>
</reference>